<gene>
    <name evidence="1" type="ORF">SV7mr_19430</name>
</gene>
<organism evidence="1 2">
    <name type="scientific">Stieleria bergensis</name>
    <dbReference type="NCBI Taxonomy" id="2528025"/>
    <lineage>
        <taxon>Bacteria</taxon>
        <taxon>Pseudomonadati</taxon>
        <taxon>Planctomycetota</taxon>
        <taxon>Planctomycetia</taxon>
        <taxon>Pirellulales</taxon>
        <taxon>Pirellulaceae</taxon>
        <taxon>Stieleria</taxon>
    </lineage>
</organism>
<accession>A0A517STJ0</accession>
<keyword evidence="2" id="KW-1185">Reference proteome</keyword>
<dbReference type="RefSeq" id="WP_145271311.1">
    <property type="nucleotide sequence ID" value="NZ_CP036272.1"/>
</dbReference>
<evidence type="ECO:0000313" key="1">
    <source>
        <dbReference type="EMBL" id="QDT59436.1"/>
    </source>
</evidence>
<dbReference type="Proteomes" id="UP000315003">
    <property type="component" value="Chromosome"/>
</dbReference>
<name>A0A517STJ0_9BACT</name>
<reference evidence="1 2" key="1">
    <citation type="submission" date="2019-02" db="EMBL/GenBank/DDBJ databases">
        <title>Deep-cultivation of Planctomycetes and their phenomic and genomic characterization uncovers novel biology.</title>
        <authorList>
            <person name="Wiegand S."/>
            <person name="Jogler M."/>
            <person name="Boedeker C."/>
            <person name="Pinto D."/>
            <person name="Vollmers J."/>
            <person name="Rivas-Marin E."/>
            <person name="Kohn T."/>
            <person name="Peeters S.H."/>
            <person name="Heuer A."/>
            <person name="Rast P."/>
            <person name="Oberbeckmann S."/>
            <person name="Bunk B."/>
            <person name="Jeske O."/>
            <person name="Meyerdierks A."/>
            <person name="Storesund J.E."/>
            <person name="Kallscheuer N."/>
            <person name="Luecker S."/>
            <person name="Lage O.M."/>
            <person name="Pohl T."/>
            <person name="Merkel B.J."/>
            <person name="Hornburger P."/>
            <person name="Mueller R.-W."/>
            <person name="Bruemmer F."/>
            <person name="Labrenz M."/>
            <person name="Spormann A.M."/>
            <person name="Op den Camp H."/>
            <person name="Overmann J."/>
            <person name="Amann R."/>
            <person name="Jetten M.S.M."/>
            <person name="Mascher T."/>
            <person name="Medema M.H."/>
            <person name="Devos D.P."/>
            <person name="Kaster A.-K."/>
            <person name="Ovreas L."/>
            <person name="Rohde M."/>
            <person name="Galperin M.Y."/>
            <person name="Jogler C."/>
        </authorList>
    </citation>
    <scope>NUCLEOTIDE SEQUENCE [LARGE SCALE GENOMIC DNA]</scope>
    <source>
        <strain evidence="1 2">SV_7m_r</strain>
    </source>
</reference>
<sequence length="143" mass="15865">MTWGASLMRLPKGMTISQIAEQYGDSWQVPPIGSVTEIGEALTSIFPDAQHHADESVVQDGHAYLRFNYGNRKGIGTVDSIGVVSNGNEDCVPIIRAVCDKLDLRMVDHQSGEVVDFEQEPVRSVEEYRAFRDRALRKGDKAD</sequence>
<evidence type="ECO:0000313" key="2">
    <source>
        <dbReference type="Proteomes" id="UP000315003"/>
    </source>
</evidence>
<proteinExistence type="predicted"/>
<dbReference type="EMBL" id="CP036272">
    <property type="protein sequence ID" value="QDT59436.1"/>
    <property type="molecule type" value="Genomic_DNA"/>
</dbReference>
<protein>
    <submittedName>
        <fullName evidence="1">Uncharacterized protein</fullName>
    </submittedName>
</protein>
<dbReference type="AlphaFoldDB" id="A0A517STJ0"/>